<dbReference type="InterPro" id="IPR024478">
    <property type="entry name" value="HlyB_4HB_MCP"/>
</dbReference>
<evidence type="ECO:0000256" key="2">
    <source>
        <dbReference type="ARBA" id="ARBA00029447"/>
    </source>
</evidence>
<keyword evidence="7" id="KW-1185">Reference proteome</keyword>
<evidence type="ECO:0000259" key="5">
    <source>
        <dbReference type="PROSITE" id="PS50111"/>
    </source>
</evidence>
<feature type="domain" description="Methyl-accepting transducer" evidence="5">
    <location>
        <begin position="285"/>
        <end position="522"/>
    </location>
</feature>
<keyword evidence="4" id="KW-0472">Membrane</keyword>
<sequence length="572" mass="63297">MNNLKVKWKLVFFSTIMSTLIAIMCFTGYHYISKANKGMETMYNQSLLAIEWLNDNRNQARAMEADTYYILLNSNNKSEQSEKLIKDIESREKIFSENLKNFKNIGLDKYENDKLPIVEKNYEEYTKVRNEAIKLAEAGKTDEAKKSLNSVKKNNETFNENLKNIALYSIKKANNLKIANSNDARNSLKLMILIFIVSIVAGCILTIIISNAIATPLILSIKHLKLAAKGDFSEDSPEKLKKRRDEIGDIVNAITIMQNSLKLLSNNVKQESNIVKSVVDDILDNTHILNNNIEDVSATTEELSAAMEETAASAEEMHASGDEIEKVIKSISEKSRESTVQVQGINERATTTKNNVIMSQQKSLDMLSSTKSKLEASIRNSKVVDEIKILSDDIIEISSQTNLLALNAAIEAARAGEAGKGFAVVAEEIRKLAEETKNTIIKIQNTAEKVTSSVNDLASSSNALLNFVSVDIQKDYTSMLDVANKYSKDADFLNSIILSFSSASEELLASIHELSKTIEQVSIASNEGADGATNIAQKTISITESSNEIVTKIKKSKDSASNLSKEVSKFKI</sequence>
<dbReference type="InterPro" id="IPR004089">
    <property type="entry name" value="MCPsignal_dom"/>
</dbReference>
<dbReference type="SUPFAM" id="SSF58104">
    <property type="entry name" value="Methyl-accepting chemotaxis protein (MCP) signaling domain"/>
    <property type="match status" value="1"/>
</dbReference>
<dbReference type="PRINTS" id="PR00260">
    <property type="entry name" value="CHEMTRNSDUCR"/>
</dbReference>
<dbReference type="Pfam" id="PF12729">
    <property type="entry name" value="4HB_MCP_1"/>
    <property type="match status" value="1"/>
</dbReference>
<keyword evidence="1 3" id="KW-0807">Transducer</keyword>
<dbReference type="SMART" id="SM00283">
    <property type="entry name" value="MA"/>
    <property type="match status" value="1"/>
</dbReference>
<keyword evidence="4" id="KW-0812">Transmembrane</keyword>
<dbReference type="Pfam" id="PF00015">
    <property type="entry name" value="MCPsignal"/>
    <property type="match status" value="1"/>
</dbReference>
<dbReference type="PANTHER" id="PTHR32089:SF112">
    <property type="entry name" value="LYSOZYME-LIKE PROTEIN-RELATED"/>
    <property type="match status" value="1"/>
</dbReference>
<accession>A0ABW8TBB0</accession>
<dbReference type="EMBL" id="JBJIAA010000003">
    <property type="protein sequence ID" value="MFL0249778.1"/>
    <property type="molecule type" value="Genomic_DNA"/>
</dbReference>
<dbReference type="InterPro" id="IPR004090">
    <property type="entry name" value="Chemotax_Me-accpt_rcpt"/>
</dbReference>
<evidence type="ECO:0000313" key="7">
    <source>
        <dbReference type="Proteomes" id="UP001623592"/>
    </source>
</evidence>
<evidence type="ECO:0000256" key="3">
    <source>
        <dbReference type="PROSITE-ProRule" id="PRU00284"/>
    </source>
</evidence>
<reference evidence="6 7" key="1">
    <citation type="submission" date="2024-11" db="EMBL/GenBank/DDBJ databases">
        <authorList>
            <person name="Heng Y.C."/>
            <person name="Lim A.C.H."/>
            <person name="Lee J.K.Y."/>
            <person name="Kittelmann S."/>
        </authorList>
    </citation>
    <scope>NUCLEOTIDE SEQUENCE [LARGE SCALE GENOMIC DNA]</scope>
    <source>
        <strain evidence="6 7">WILCCON 0114</strain>
    </source>
</reference>
<dbReference type="RefSeq" id="WP_406786441.1">
    <property type="nucleotide sequence ID" value="NZ_JBJIAA010000003.1"/>
</dbReference>
<dbReference type="Gene3D" id="1.10.287.950">
    <property type="entry name" value="Methyl-accepting chemotaxis protein"/>
    <property type="match status" value="1"/>
</dbReference>
<comment type="caution">
    <text evidence="6">The sequence shown here is derived from an EMBL/GenBank/DDBJ whole genome shotgun (WGS) entry which is preliminary data.</text>
</comment>
<feature type="transmembrane region" description="Helical" evidence="4">
    <location>
        <begin position="190"/>
        <end position="214"/>
    </location>
</feature>
<gene>
    <name evidence="6" type="ORF">ACJDT4_05040</name>
</gene>
<proteinExistence type="inferred from homology"/>
<evidence type="ECO:0000256" key="4">
    <source>
        <dbReference type="SAM" id="Phobius"/>
    </source>
</evidence>
<organism evidence="6 7">
    <name type="scientific">Clostridium neuense</name>
    <dbReference type="NCBI Taxonomy" id="1728934"/>
    <lineage>
        <taxon>Bacteria</taxon>
        <taxon>Bacillati</taxon>
        <taxon>Bacillota</taxon>
        <taxon>Clostridia</taxon>
        <taxon>Eubacteriales</taxon>
        <taxon>Clostridiaceae</taxon>
        <taxon>Clostridium</taxon>
    </lineage>
</organism>
<comment type="similarity">
    <text evidence="2">Belongs to the methyl-accepting chemotaxis (MCP) protein family.</text>
</comment>
<keyword evidence="4" id="KW-1133">Transmembrane helix</keyword>
<protein>
    <submittedName>
        <fullName evidence="6">Methyl-accepting chemotaxis protein</fullName>
    </submittedName>
</protein>
<name>A0ABW8TBB0_9CLOT</name>
<evidence type="ECO:0000256" key="1">
    <source>
        <dbReference type="ARBA" id="ARBA00023224"/>
    </source>
</evidence>
<feature type="transmembrane region" description="Helical" evidence="4">
    <location>
        <begin position="12"/>
        <end position="32"/>
    </location>
</feature>
<dbReference type="Proteomes" id="UP001623592">
    <property type="component" value="Unassembled WGS sequence"/>
</dbReference>
<evidence type="ECO:0000313" key="6">
    <source>
        <dbReference type="EMBL" id="MFL0249778.1"/>
    </source>
</evidence>
<dbReference type="PANTHER" id="PTHR32089">
    <property type="entry name" value="METHYL-ACCEPTING CHEMOTAXIS PROTEIN MCPB"/>
    <property type="match status" value="1"/>
</dbReference>
<dbReference type="Gene3D" id="6.10.340.10">
    <property type="match status" value="1"/>
</dbReference>
<dbReference type="PROSITE" id="PS50111">
    <property type="entry name" value="CHEMOTAXIS_TRANSDUC_2"/>
    <property type="match status" value="1"/>
</dbReference>